<proteinExistence type="predicted"/>
<keyword evidence="1" id="KW-1133">Transmembrane helix</keyword>
<evidence type="ECO:0000256" key="1">
    <source>
        <dbReference type="SAM" id="Phobius"/>
    </source>
</evidence>
<name>A0ABV6LK34_9BACI</name>
<keyword evidence="1" id="KW-0472">Membrane</keyword>
<keyword evidence="1" id="KW-0812">Transmembrane</keyword>
<accession>A0ABV6LK34</accession>
<dbReference type="EMBL" id="JBHLTP010000003">
    <property type="protein sequence ID" value="MFC0522755.1"/>
    <property type="molecule type" value="Genomic_DNA"/>
</dbReference>
<gene>
    <name evidence="2" type="ORF">ACFFGV_04015</name>
</gene>
<feature type="transmembrane region" description="Helical" evidence="1">
    <location>
        <begin position="78"/>
        <end position="104"/>
    </location>
</feature>
<feature type="transmembrane region" description="Helical" evidence="1">
    <location>
        <begin position="116"/>
        <end position="133"/>
    </location>
</feature>
<dbReference type="Proteomes" id="UP001589836">
    <property type="component" value="Unassembled WGS sequence"/>
</dbReference>
<protein>
    <submittedName>
        <fullName evidence="2">Uncharacterized protein</fullName>
    </submittedName>
</protein>
<evidence type="ECO:0000313" key="3">
    <source>
        <dbReference type="Proteomes" id="UP001589836"/>
    </source>
</evidence>
<feature type="transmembrane region" description="Helical" evidence="1">
    <location>
        <begin position="6"/>
        <end position="24"/>
    </location>
</feature>
<dbReference type="RefSeq" id="WP_377345287.1">
    <property type="nucleotide sequence ID" value="NZ_JBHLTP010000003.1"/>
</dbReference>
<evidence type="ECO:0000313" key="2">
    <source>
        <dbReference type="EMBL" id="MFC0522755.1"/>
    </source>
</evidence>
<feature type="transmembrane region" description="Helical" evidence="1">
    <location>
        <begin position="36"/>
        <end position="58"/>
    </location>
</feature>
<organism evidence="2 3">
    <name type="scientific">Pontibacillus salicampi</name>
    <dbReference type="NCBI Taxonomy" id="1449801"/>
    <lineage>
        <taxon>Bacteria</taxon>
        <taxon>Bacillati</taxon>
        <taxon>Bacillota</taxon>
        <taxon>Bacilli</taxon>
        <taxon>Bacillales</taxon>
        <taxon>Bacillaceae</taxon>
        <taxon>Pontibacillus</taxon>
    </lineage>
</organism>
<comment type="caution">
    <text evidence="2">The sequence shown here is derived from an EMBL/GenBank/DDBJ whole genome shotgun (WGS) entry which is preliminary data.</text>
</comment>
<sequence>MKRFVIYFTTTLVIGLLFLGLIVMEFRIENHYRDQFMVVPMVTANTVLPIIMGIVLGAPRLYHTVTKEGVWRYDWVKVLAISLPLLYVTMLPLLTILGIMPGVLSPPWLFQSADSYLPISGLILGFTVISNLYKR</sequence>
<keyword evidence="3" id="KW-1185">Reference proteome</keyword>
<reference evidence="2 3" key="1">
    <citation type="submission" date="2024-09" db="EMBL/GenBank/DDBJ databases">
        <authorList>
            <person name="Sun Q."/>
            <person name="Mori K."/>
        </authorList>
    </citation>
    <scope>NUCLEOTIDE SEQUENCE [LARGE SCALE GENOMIC DNA]</scope>
    <source>
        <strain evidence="2 3">NCAIM B.02529</strain>
    </source>
</reference>